<keyword evidence="2 13" id="KW-0963">Cytoplasm</keyword>
<evidence type="ECO:0000313" key="15">
    <source>
        <dbReference type="EMBL" id="KPJ49143.1"/>
    </source>
</evidence>
<protein>
    <recommendedName>
        <fullName evidence="13 14">Crossover junction endodeoxyribonuclease RuvC</fullName>
        <ecNumber evidence="13 14">3.1.21.10</ecNumber>
    </recommendedName>
    <alternativeName>
        <fullName evidence="13">Holliday junction nuclease RuvC</fullName>
    </alternativeName>
    <alternativeName>
        <fullName evidence="13">Holliday junction resolvase RuvC</fullName>
    </alternativeName>
</protein>
<evidence type="ECO:0000313" key="16">
    <source>
        <dbReference type="Proteomes" id="UP000051124"/>
    </source>
</evidence>
<dbReference type="HAMAP" id="MF_00034">
    <property type="entry name" value="RuvC"/>
    <property type="match status" value="1"/>
</dbReference>
<dbReference type="CDD" id="cd16962">
    <property type="entry name" value="RuvC"/>
    <property type="match status" value="1"/>
</dbReference>
<gene>
    <name evidence="13" type="primary">ruvC</name>
    <name evidence="15" type="ORF">AMJ40_06230</name>
</gene>
<dbReference type="GO" id="GO:0003677">
    <property type="term" value="F:DNA binding"/>
    <property type="evidence" value="ECO:0007669"/>
    <property type="project" value="UniProtKB-KW"/>
</dbReference>
<dbReference type="NCBIfam" id="TIGR00228">
    <property type="entry name" value="ruvC"/>
    <property type="match status" value="1"/>
</dbReference>
<dbReference type="Proteomes" id="UP000051124">
    <property type="component" value="Unassembled WGS sequence"/>
</dbReference>
<dbReference type="InterPro" id="IPR020563">
    <property type="entry name" value="X-over_junc_endoDNase_Mg_BS"/>
</dbReference>
<dbReference type="PROSITE" id="PS01321">
    <property type="entry name" value="RUVC"/>
    <property type="match status" value="1"/>
</dbReference>
<evidence type="ECO:0000256" key="5">
    <source>
        <dbReference type="ARBA" id="ARBA00022759"/>
    </source>
</evidence>
<comment type="caution">
    <text evidence="15">The sequence shown here is derived from an EMBL/GenBank/DDBJ whole genome shotgun (WGS) entry which is preliminary data.</text>
</comment>
<dbReference type="GO" id="GO:0008821">
    <property type="term" value="F:crossover junction DNA endonuclease activity"/>
    <property type="evidence" value="ECO:0007669"/>
    <property type="project" value="UniProtKB-UniRule"/>
</dbReference>
<keyword evidence="4 13" id="KW-0479">Metal-binding</keyword>
<comment type="cofactor">
    <cofactor evidence="13">
        <name>Mg(2+)</name>
        <dbReference type="ChEBI" id="CHEBI:18420"/>
    </cofactor>
    <text evidence="13">Binds 2 Mg(2+) ion per subunit.</text>
</comment>
<dbReference type="EC" id="3.1.21.10" evidence="13 14"/>
<evidence type="ECO:0000256" key="6">
    <source>
        <dbReference type="ARBA" id="ARBA00022763"/>
    </source>
</evidence>
<proteinExistence type="inferred from homology"/>
<evidence type="ECO:0000256" key="14">
    <source>
        <dbReference type="NCBIfam" id="TIGR00228"/>
    </source>
</evidence>
<reference evidence="15 16" key="1">
    <citation type="journal article" date="2015" name="Microbiome">
        <title>Genomic resolution of linkages in carbon, nitrogen, and sulfur cycling among widespread estuary sediment bacteria.</title>
        <authorList>
            <person name="Baker B.J."/>
            <person name="Lazar C.S."/>
            <person name="Teske A.P."/>
            <person name="Dick G.J."/>
        </authorList>
    </citation>
    <scope>NUCLEOTIDE SEQUENCE [LARGE SCALE GENOMIC DNA]</scope>
    <source>
        <strain evidence="15">DG_26</strain>
    </source>
</reference>
<comment type="subcellular location">
    <subcellularLocation>
        <location evidence="13">Cytoplasm</location>
    </subcellularLocation>
</comment>
<evidence type="ECO:0000256" key="11">
    <source>
        <dbReference type="ARBA" id="ARBA00023204"/>
    </source>
</evidence>
<dbReference type="AlphaFoldDB" id="A0A0S7WG86"/>
<dbReference type="FunFam" id="3.30.420.10:FF:000002">
    <property type="entry name" value="Crossover junction endodeoxyribonuclease RuvC"/>
    <property type="match status" value="1"/>
</dbReference>
<evidence type="ECO:0000256" key="7">
    <source>
        <dbReference type="ARBA" id="ARBA00022801"/>
    </source>
</evidence>
<keyword evidence="9 13" id="KW-0238">DNA-binding</keyword>
<dbReference type="InterPro" id="IPR036397">
    <property type="entry name" value="RNaseH_sf"/>
</dbReference>
<comment type="subunit">
    <text evidence="13">Homodimer which binds Holliday junction (HJ) DNA. The HJ becomes 2-fold symmetrical on binding to RuvC with unstacked arms; it has a different conformation from HJ DNA in complex with RuvA. In the full resolvosome a probable DNA-RuvA(4)-RuvB(12)-RuvC(2) complex forms which resolves the HJ.</text>
</comment>
<dbReference type="GO" id="GO:0000287">
    <property type="term" value="F:magnesium ion binding"/>
    <property type="evidence" value="ECO:0007669"/>
    <property type="project" value="UniProtKB-UniRule"/>
</dbReference>
<sequence length="156" mass="16967">MRVLGLDPGLNKIGYSVLECDRHPSLLLAGSHRTKRNTSLSQKLGSITAHLEGLLTTYAPKVCVVESLFYGKNPRSIISLSHARGAVLAVLNSHGVDVVEYTPQEVKRAICGRGRASKEQVSYMVKRLLNTNSDFDQDVSDAIALALCFANRAGKE</sequence>
<evidence type="ECO:0000256" key="8">
    <source>
        <dbReference type="ARBA" id="ARBA00022842"/>
    </source>
</evidence>
<name>A0A0S7WG86_UNCT6</name>
<feature type="binding site" evidence="13">
    <location>
        <position position="138"/>
    </location>
    <ligand>
        <name>Mg(2+)</name>
        <dbReference type="ChEBI" id="CHEBI:18420"/>
        <label>1</label>
    </ligand>
</feature>
<dbReference type="PANTHER" id="PTHR30194">
    <property type="entry name" value="CROSSOVER JUNCTION ENDODEOXYRIBONUCLEASE RUVC"/>
    <property type="match status" value="1"/>
</dbReference>
<evidence type="ECO:0000256" key="9">
    <source>
        <dbReference type="ARBA" id="ARBA00023125"/>
    </source>
</evidence>
<dbReference type="InterPro" id="IPR012337">
    <property type="entry name" value="RNaseH-like_sf"/>
</dbReference>
<dbReference type="SUPFAM" id="SSF53098">
    <property type="entry name" value="Ribonuclease H-like"/>
    <property type="match status" value="1"/>
</dbReference>
<comment type="function">
    <text evidence="13">The RuvA-RuvB-RuvC complex processes Holliday junction (HJ) DNA during genetic recombination and DNA repair. Endonuclease that resolves HJ intermediates. Cleaves cruciform DNA by making single-stranded nicks across the HJ at symmetrical positions within the homologous arms, yielding a 5'-phosphate and a 3'-hydroxyl group; requires a central core of homology in the junction. The consensus cleavage sequence is 5'-(A/T)TT(C/G)-3'. Cleavage occurs on the 3'-side of the TT dinucleotide at the point of strand exchange. HJ branch migration catalyzed by RuvA-RuvB allows RuvC to scan DNA until it finds its consensus sequence, where it cleaves and resolves the cruciform DNA.</text>
</comment>
<keyword evidence="10 13" id="KW-0233">DNA recombination</keyword>
<evidence type="ECO:0000256" key="3">
    <source>
        <dbReference type="ARBA" id="ARBA00022722"/>
    </source>
</evidence>
<keyword evidence="11 13" id="KW-0234">DNA repair</keyword>
<keyword evidence="3 13" id="KW-0540">Nuclease</keyword>
<keyword evidence="8 13" id="KW-0460">Magnesium</keyword>
<dbReference type="GO" id="GO:0006310">
    <property type="term" value="P:DNA recombination"/>
    <property type="evidence" value="ECO:0007669"/>
    <property type="project" value="UniProtKB-UniRule"/>
</dbReference>
<evidence type="ECO:0000256" key="1">
    <source>
        <dbReference type="ARBA" id="ARBA00009518"/>
    </source>
</evidence>
<evidence type="ECO:0000256" key="10">
    <source>
        <dbReference type="ARBA" id="ARBA00023172"/>
    </source>
</evidence>
<comment type="similarity">
    <text evidence="1 13">Belongs to the RuvC family.</text>
</comment>
<evidence type="ECO:0000256" key="13">
    <source>
        <dbReference type="HAMAP-Rule" id="MF_00034"/>
    </source>
</evidence>
<dbReference type="Pfam" id="PF02075">
    <property type="entry name" value="RuvC"/>
    <property type="match status" value="1"/>
</dbReference>
<dbReference type="PRINTS" id="PR00696">
    <property type="entry name" value="RSOLVASERUVC"/>
</dbReference>
<comment type="catalytic activity">
    <reaction evidence="12 13">
        <text>Endonucleolytic cleavage at a junction such as a reciprocal single-stranded crossover between two homologous DNA duplexes (Holliday junction).</text>
        <dbReference type="EC" id="3.1.21.10"/>
    </reaction>
</comment>
<dbReference type="GO" id="GO:0048476">
    <property type="term" value="C:Holliday junction resolvase complex"/>
    <property type="evidence" value="ECO:0007669"/>
    <property type="project" value="UniProtKB-UniRule"/>
</dbReference>
<feature type="active site" evidence="13">
    <location>
        <position position="66"/>
    </location>
</feature>
<keyword evidence="5 13" id="KW-0255">Endonuclease</keyword>
<keyword evidence="7 13" id="KW-0378">Hydrolase</keyword>
<dbReference type="GO" id="GO:0006281">
    <property type="term" value="P:DNA repair"/>
    <property type="evidence" value="ECO:0007669"/>
    <property type="project" value="UniProtKB-UniRule"/>
</dbReference>
<accession>A0A0S7WG86</accession>
<dbReference type="InterPro" id="IPR002176">
    <property type="entry name" value="X-over_junc_endoDNase_RuvC"/>
</dbReference>
<dbReference type="Gene3D" id="3.30.420.10">
    <property type="entry name" value="Ribonuclease H-like superfamily/Ribonuclease H"/>
    <property type="match status" value="1"/>
</dbReference>
<evidence type="ECO:0000256" key="2">
    <source>
        <dbReference type="ARBA" id="ARBA00022490"/>
    </source>
</evidence>
<feature type="active site" evidence="13">
    <location>
        <position position="138"/>
    </location>
</feature>
<dbReference type="EMBL" id="LIZT01000074">
    <property type="protein sequence ID" value="KPJ49143.1"/>
    <property type="molecule type" value="Genomic_DNA"/>
</dbReference>
<evidence type="ECO:0000256" key="4">
    <source>
        <dbReference type="ARBA" id="ARBA00022723"/>
    </source>
</evidence>
<feature type="binding site" evidence="13">
    <location>
        <position position="66"/>
    </location>
    <ligand>
        <name>Mg(2+)</name>
        <dbReference type="ChEBI" id="CHEBI:18420"/>
        <label>2</label>
    </ligand>
</feature>
<dbReference type="GO" id="GO:0005737">
    <property type="term" value="C:cytoplasm"/>
    <property type="evidence" value="ECO:0007669"/>
    <property type="project" value="UniProtKB-SubCell"/>
</dbReference>
<feature type="binding site" evidence="13">
    <location>
        <position position="7"/>
    </location>
    <ligand>
        <name>Mg(2+)</name>
        <dbReference type="ChEBI" id="CHEBI:18420"/>
        <label>1</label>
    </ligand>
</feature>
<feature type="active site" evidence="13">
    <location>
        <position position="7"/>
    </location>
</feature>
<evidence type="ECO:0000256" key="12">
    <source>
        <dbReference type="ARBA" id="ARBA00029354"/>
    </source>
</evidence>
<dbReference type="PANTHER" id="PTHR30194:SF3">
    <property type="entry name" value="CROSSOVER JUNCTION ENDODEOXYRIBONUCLEASE RUVC"/>
    <property type="match status" value="1"/>
</dbReference>
<keyword evidence="6 13" id="KW-0227">DNA damage</keyword>
<organism evidence="15 16">
    <name type="scientific">candidate division TA06 bacterium DG_26</name>
    <dbReference type="NCBI Taxonomy" id="1703771"/>
    <lineage>
        <taxon>Bacteria</taxon>
        <taxon>Bacteria division TA06</taxon>
    </lineage>
</organism>